<protein>
    <submittedName>
        <fullName evidence="5">GntR family transcriptional regulator</fullName>
    </submittedName>
</protein>
<dbReference type="PROSITE" id="PS50949">
    <property type="entry name" value="HTH_GNTR"/>
    <property type="match status" value="1"/>
</dbReference>
<dbReference type="OrthoDB" id="8689330at2"/>
<dbReference type="AlphaFoldDB" id="A0A3N4N9V1"/>
<sequence>MRSGKAALYEDLKRLILTMELDPDEVLDESSLTAQYGLSRTPVREVFQRLAGEGYLEIVEKRGVRVIPMSHASLRNFFLVAPMIYAATGRLAVQNYKPAQLKALKETQKRFRKAVQTHDAAVLVLENNRFHEIMGEMAANPYLQPSLGRLLIDHCRIGHTFYRPQNGDMEQRLQLAADHHDAFIAAIEAHDEQAVVDLVFEHWELSRENMEIFIAPQGLKADHLI</sequence>
<dbReference type="InterPro" id="IPR008920">
    <property type="entry name" value="TF_FadR/GntR_C"/>
</dbReference>
<dbReference type="SMART" id="SM00345">
    <property type="entry name" value="HTH_GNTR"/>
    <property type="match status" value="1"/>
</dbReference>
<dbReference type="GO" id="GO:0003700">
    <property type="term" value="F:DNA-binding transcription factor activity"/>
    <property type="evidence" value="ECO:0007669"/>
    <property type="project" value="InterPro"/>
</dbReference>
<dbReference type="CDD" id="cd07377">
    <property type="entry name" value="WHTH_GntR"/>
    <property type="match status" value="1"/>
</dbReference>
<organism evidence="5 6">
    <name type="scientific">Candidatus Pantoea deserta</name>
    <dbReference type="NCBI Taxonomy" id="1869313"/>
    <lineage>
        <taxon>Bacteria</taxon>
        <taxon>Pseudomonadati</taxon>
        <taxon>Pseudomonadota</taxon>
        <taxon>Gammaproteobacteria</taxon>
        <taxon>Enterobacterales</taxon>
        <taxon>Erwiniaceae</taxon>
        <taxon>Pantoea</taxon>
    </lineage>
</organism>
<dbReference type="SUPFAM" id="SSF48008">
    <property type="entry name" value="GntR ligand-binding domain-like"/>
    <property type="match status" value="1"/>
</dbReference>
<dbReference type="Pfam" id="PF07729">
    <property type="entry name" value="FCD"/>
    <property type="match status" value="1"/>
</dbReference>
<dbReference type="Pfam" id="PF00392">
    <property type="entry name" value="GntR"/>
    <property type="match status" value="1"/>
</dbReference>
<evidence type="ECO:0000313" key="5">
    <source>
        <dbReference type="EMBL" id="RPD91838.1"/>
    </source>
</evidence>
<keyword evidence="6" id="KW-1185">Reference proteome</keyword>
<evidence type="ECO:0000256" key="2">
    <source>
        <dbReference type="ARBA" id="ARBA00023125"/>
    </source>
</evidence>
<dbReference type="InterPro" id="IPR011711">
    <property type="entry name" value="GntR_C"/>
</dbReference>
<dbReference type="InterPro" id="IPR036390">
    <property type="entry name" value="WH_DNA-bd_sf"/>
</dbReference>
<dbReference type="RefSeq" id="WP_123803191.1">
    <property type="nucleotide sequence ID" value="NZ_RMVG01000036.1"/>
</dbReference>
<dbReference type="PANTHER" id="PTHR43537">
    <property type="entry name" value="TRANSCRIPTIONAL REGULATOR, GNTR FAMILY"/>
    <property type="match status" value="1"/>
</dbReference>
<gene>
    <name evidence="5" type="ORF">BBB56_22970</name>
</gene>
<dbReference type="GO" id="GO:0003677">
    <property type="term" value="F:DNA binding"/>
    <property type="evidence" value="ECO:0007669"/>
    <property type="project" value="UniProtKB-KW"/>
</dbReference>
<accession>A0A3N4N9V1</accession>
<comment type="caution">
    <text evidence="5">The sequence shown here is derived from an EMBL/GenBank/DDBJ whole genome shotgun (WGS) entry which is preliminary data.</text>
</comment>
<keyword evidence="3" id="KW-0804">Transcription</keyword>
<evidence type="ECO:0000256" key="3">
    <source>
        <dbReference type="ARBA" id="ARBA00023163"/>
    </source>
</evidence>
<dbReference type="Gene3D" id="1.10.10.10">
    <property type="entry name" value="Winged helix-like DNA-binding domain superfamily/Winged helix DNA-binding domain"/>
    <property type="match status" value="1"/>
</dbReference>
<dbReference type="Proteomes" id="UP000281332">
    <property type="component" value="Unassembled WGS sequence"/>
</dbReference>
<keyword evidence="2" id="KW-0238">DNA-binding</keyword>
<dbReference type="SUPFAM" id="SSF46785">
    <property type="entry name" value="Winged helix' DNA-binding domain"/>
    <property type="match status" value="1"/>
</dbReference>
<name>A0A3N4N9V1_9GAMM</name>
<feature type="domain" description="HTH gntR-type" evidence="4">
    <location>
        <begin position="2"/>
        <end position="69"/>
    </location>
</feature>
<dbReference type="SMART" id="SM00895">
    <property type="entry name" value="FCD"/>
    <property type="match status" value="1"/>
</dbReference>
<evidence type="ECO:0000259" key="4">
    <source>
        <dbReference type="PROSITE" id="PS50949"/>
    </source>
</evidence>
<dbReference type="PANTHER" id="PTHR43537:SF53">
    <property type="entry name" value="HTH-TYPE TRANSCRIPTIONAL REPRESSOR NANR"/>
    <property type="match status" value="1"/>
</dbReference>
<evidence type="ECO:0000256" key="1">
    <source>
        <dbReference type="ARBA" id="ARBA00023015"/>
    </source>
</evidence>
<dbReference type="Gene3D" id="1.20.120.530">
    <property type="entry name" value="GntR ligand-binding domain-like"/>
    <property type="match status" value="1"/>
</dbReference>
<keyword evidence="1" id="KW-0805">Transcription regulation</keyword>
<evidence type="ECO:0000313" key="6">
    <source>
        <dbReference type="Proteomes" id="UP000281332"/>
    </source>
</evidence>
<dbReference type="InterPro" id="IPR036388">
    <property type="entry name" value="WH-like_DNA-bd_sf"/>
</dbReference>
<reference evidence="5 6" key="1">
    <citation type="submission" date="2018-11" db="EMBL/GenBank/DDBJ databases">
        <title>Whole genome sequencing of Pantoea sp. RIT388.</title>
        <authorList>
            <person name="Gan H.M."/>
            <person name="Hudson A.O."/>
        </authorList>
    </citation>
    <scope>NUCLEOTIDE SEQUENCE [LARGE SCALE GENOMIC DNA]</scope>
    <source>
        <strain evidence="5 6">RIT388</strain>
    </source>
</reference>
<proteinExistence type="predicted"/>
<dbReference type="InterPro" id="IPR000524">
    <property type="entry name" value="Tscrpt_reg_HTH_GntR"/>
</dbReference>
<dbReference type="EMBL" id="RMVG01000036">
    <property type="protein sequence ID" value="RPD91838.1"/>
    <property type="molecule type" value="Genomic_DNA"/>
</dbReference>